<evidence type="ECO:0000256" key="1">
    <source>
        <dbReference type="ARBA" id="ARBA00000085"/>
    </source>
</evidence>
<keyword evidence="8" id="KW-0418">Kinase</keyword>
<dbReference type="GO" id="GO:0000155">
    <property type="term" value="F:phosphorelay sensor kinase activity"/>
    <property type="evidence" value="ECO:0007669"/>
    <property type="project" value="InterPro"/>
</dbReference>
<keyword evidence="8" id="KW-0808">Transferase</keyword>
<dbReference type="PROSITE" id="PS50109">
    <property type="entry name" value="HIS_KIN"/>
    <property type="match status" value="1"/>
</dbReference>
<feature type="domain" description="Histidine kinase" evidence="6">
    <location>
        <begin position="221"/>
        <end position="439"/>
    </location>
</feature>
<sequence length="440" mass="48264">MRLARLRPVTGASSRMSGTSPDRAAEAAPAVPAPVRRGLIKLNSRPHDRSGNVSRSRLPVPAIHSLHGERREQMPIAKTIAGRVLVVDDQPSNLRIISALLSRQGYSVQTAESGEEALRLLERQLPDLLLLDMMMPGMDGFDLLGEVRENPAWSALPVVFLTAAHDRDLLLRAFDAGAVDYVTKPFMPEELLARVQAHIGLKLTRDRLERVARERQELVNLVAHDLKNPLTSIFFASDLLITGQTREDRVPRYLEMVRESAVDALGYIRRYLETQASARAQVGSEPSSACLSELVHWLERRYALQLEDRGASLRITAVAQVPAVAIDPLVLRQVCENLISNAIKYAPGSDIDLSVHAGAPGFQQLRVEDRGPGIPAGQQASLFTPFFRVRTGDQATDAVSSGLGLSLARQIVDAIGGELRYEDREGGGARFVLELPEAPR</sequence>
<feature type="modified residue" description="4-aspartylphosphate" evidence="4">
    <location>
        <position position="132"/>
    </location>
</feature>
<reference evidence="8 9" key="1">
    <citation type="journal article" date="2008" name="Int. J. Syst. Evol. Microbiol.">
        <title>Luteimonas marina sp. nov., isolated from seawater.</title>
        <authorList>
            <person name="Baik K.S."/>
            <person name="Park S.C."/>
            <person name="Kim M.S."/>
            <person name="Kim E.M."/>
            <person name="Park C."/>
            <person name="Chun J."/>
            <person name="Seong C.N."/>
        </authorList>
    </citation>
    <scope>NUCLEOTIDE SEQUENCE [LARGE SCALE GENOMIC DNA]</scope>
    <source>
        <strain evidence="8 9">FR1330</strain>
    </source>
</reference>
<dbReference type="CDD" id="cd00075">
    <property type="entry name" value="HATPase"/>
    <property type="match status" value="1"/>
</dbReference>
<proteinExistence type="predicted"/>
<keyword evidence="3 4" id="KW-0597">Phosphoprotein</keyword>
<dbReference type="SMART" id="SM00387">
    <property type="entry name" value="HATPase_c"/>
    <property type="match status" value="1"/>
</dbReference>
<dbReference type="InterPro" id="IPR003594">
    <property type="entry name" value="HATPase_dom"/>
</dbReference>
<keyword evidence="9" id="KW-1185">Reference proteome</keyword>
<dbReference type="PANTHER" id="PTHR43547">
    <property type="entry name" value="TWO-COMPONENT HISTIDINE KINASE"/>
    <property type="match status" value="1"/>
</dbReference>
<organism evidence="8 9">
    <name type="scientific">Luteimonas marina</name>
    <dbReference type="NCBI Taxonomy" id="488485"/>
    <lineage>
        <taxon>Bacteria</taxon>
        <taxon>Pseudomonadati</taxon>
        <taxon>Pseudomonadota</taxon>
        <taxon>Gammaproteobacteria</taxon>
        <taxon>Lysobacterales</taxon>
        <taxon>Lysobacteraceae</taxon>
        <taxon>Luteimonas</taxon>
    </lineage>
</organism>
<evidence type="ECO:0000256" key="5">
    <source>
        <dbReference type="SAM" id="MobiDB-lite"/>
    </source>
</evidence>
<dbReference type="Proteomes" id="UP000319980">
    <property type="component" value="Unassembled WGS sequence"/>
</dbReference>
<dbReference type="InterPro" id="IPR005467">
    <property type="entry name" value="His_kinase_dom"/>
</dbReference>
<dbReference type="Pfam" id="PF02518">
    <property type="entry name" value="HATPase_c"/>
    <property type="match status" value="1"/>
</dbReference>
<feature type="region of interest" description="Disordered" evidence="5">
    <location>
        <begin position="1"/>
        <end position="30"/>
    </location>
</feature>
<name>A0A5C5U8M7_9GAMM</name>
<evidence type="ECO:0000259" key="6">
    <source>
        <dbReference type="PROSITE" id="PS50109"/>
    </source>
</evidence>
<evidence type="ECO:0000256" key="3">
    <source>
        <dbReference type="ARBA" id="ARBA00022553"/>
    </source>
</evidence>
<dbReference type="Gene3D" id="1.10.287.130">
    <property type="match status" value="1"/>
</dbReference>
<dbReference type="InterPro" id="IPR004358">
    <property type="entry name" value="Sig_transdc_His_kin-like_C"/>
</dbReference>
<dbReference type="Gene3D" id="3.30.565.10">
    <property type="entry name" value="Histidine kinase-like ATPase, C-terminal domain"/>
    <property type="match status" value="1"/>
</dbReference>
<dbReference type="SUPFAM" id="SSF55874">
    <property type="entry name" value="ATPase domain of HSP90 chaperone/DNA topoisomerase II/histidine kinase"/>
    <property type="match status" value="1"/>
</dbReference>
<dbReference type="InterPro" id="IPR036890">
    <property type="entry name" value="HATPase_C_sf"/>
</dbReference>
<dbReference type="Pfam" id="PF00512">
    <property type="entry name" value="HisKA"/>
    <property type="match status" value="1"/>
</dbReference>
<accession>A0A5C5U8M7</accession>
<dbReference type="Gene3D" id="3.40.50.2300">
    <property type="match status" value="1"/>
</dbReference>
<evidence type="ECO:0000313" key="8">
    <source>
        <dbReference type="EMBL" id="TWT22288.1"/>
    </source>
</evidence>
<dbReference type="InterPro" id="IPR001789">
    <property type="entry name" value="Sig_transdc_resp-reg_receiver"/>
</dbReference>
<evidence type="ECO:0000259" key="7">
    <source>
        <dbReference type="PROSITE" id="PS50110"/>
    </source>
</evidence>
<evidence type="ECO:0000256" key="4">
    <source>
        <dbReference type="PROSITE-ProRule" id="PRU00169"/>
    </source>
</evidence>
<evidence type="ECO:0000313" key="9">
    <source>
        <dbReference type="Proteomes" id="UP000319980"/>
    </source>
</evidence>
<dbReference type="EMBL" id="VOHK01000002">
    <property type="protein sequence ID" value="TWT22288.1"/>
    <property type="molecule type" value="Genomic_DNA"/>
</dbReference>
<dbReference type="SMART" id="SM00388">
    <property type="entry name" value="HisKA"/>
    <property type="match status" value="1"/>
</dbReference>
<comment type="catalytic activity">
    <reaction evidence="1">
        <text>ATP + protein L-histidine = ADP + protein N-phospho-L-histidine.</text>
        <dbReference type="EC" id="2.7.13.3"/>
    </reaction>
</comment>
<dbReference type="PRINTS" id="PR00344">
    <property type="entry name" value="BCTRLSENSOR"/>
</dbReference>
<dbReference type="EC" id="2.7.13.3" evidence="2"/>
<dbReference type="InterPro" id="IPR003661">
    <property type="entry name" value="HisK_dim/P_dom"/>
</dbReference>
<feature type="compositionally biased region" description="Polar residues" evidence="5">
    <location>
        <begin position="11"/>
        <end position="20"/>
    </location>
</feature>
<dbReference type="SMART" id="SM00448">
    <property type="entry name" value="REC"/>
    <property type="match status" value="1"/>
</dbReference>
<dbReference type="CDD" id="cd00082">
    <property type="entry name" value="HisKA"/>
    <property type="match status" value="1"/>
</dbReference>
<dbReference type="PANTHER" id="PTHR43547:SF2">
    <property type="entry name" value="HYBRID SIGNAL TRANSDUCTION HISTIDINE KINASE C"/>
    <property type="match status" value="1"/>
</dbReference>
<dbReference type="SUPFAM" id="SSF52172">
    <property type="entry name" value="CheY-like"/>
    <property type="match status" value="1"/>
</dbReference>
<dbReference type="AlphaFoldDB" id="A0A5C5U8M7"/>
<dbReference type="InterPro" id="IPR011006">
    <property type="entry name" value="CheY-like_superfamily"/>
</dbReference>
<protein>
    <recommendedName>
        <fullName evidence="2">histidine kinase</fullName>
        <ecNumber evidence="2">2.7.13.3</ecNumber>
    </recommendedName>
</protein>
<gene>
    <name evidence="8" type="ORF">FQY83_04455</name>
</gene>
<dbReference type="Pfam" id="PF00072">
    <property type="entry name" value="Response_reg"/>
    <property type="match status" value="1"/>
</dbReference>
<feature type="domain" description="Response regulatory" evidence="7">
    <location>
        <begin position="83"/>
        <end position="199"/>
    </location>
</feature>
<comment type="caution">
    <text evidence="8">The sequence shown here is derived from an EMBL/GenBank/DDBJ whole genome shotgun (WGS) entry which is preliminary data.</text>
</comment>
<evidence type="ECO:0000256" key="2">
    <source>
        <dbReference type="ARBA" id="ARBA00012438"/>
    </source>
</evidence>
<dbReference type="PROSITE" id="PS50110">
    <property type="entry name" value="RESPONSE_REGULATORY"/>
    <property type="match status" value="1"/>
</dbReference>